<keyword evidence="3" id="KW-1003">Cell membrane</keyword>
<organism evidence="11 12">
    <name type="scientific">Prauserella oleivorans</name>
    <dbReference type="NCBI Taxonomy" id="1478153"/>
    <lineage>
        <taxon>Bacteria</taxon>
        <taxon>Bacillati</taxon>
        <taxon>Actinomycetota</taxon>
        <taxon>Actinomycetes</taxon>
        <taxon>Pseudonocardiales</taxon>
        <taxon>Pseudonocardiaceae</taxon>
        <taxon>Prauserella</taxon>
    </lineage>
</organism>
<evidence type="ECO:0000313" key="11">
    <source>
        <dbReference type="EMBL" id="MFD2801878.1"/>
    </source>
</evidence>
<reference evidence="12" key="1">
    <citation type="journal article" date="2019" name="Int. J. Syst. Evol. Microbiol.">
        <title>The Global Catalogue of Microorganisms (GCM) 10K type strain sequencing project: providing services to taxonomists for standard genome sequencing and annotation.</title>
        <authorList>
            <consortium name="The Broad Institute Genomics Platform"/>
            <consortium name="The Broad Institute Genome Sequencing Center for Infectious Disease"/>
            <person name="Wu L."/>
            <person name="Ma J."/>
        </authorList>
    </citation>
    <scope>NUCLEOTIDE SEQUENCE [LARGE SCALE GENOMIC DNA]</scope>
    <source>
        <strain evidence="12">IBRC-M 10906</strain>
    </source>
</reference>
<evidence type="ECO:0000256" key="1">
    <source>
        <dbReference type="ARBA" id="ARBA00004429"/>
    </source>
</evidence>
<keyword evidence="5 9" id="KW-0812">Transmembrane</keyword>
<feature type="transmembrane region" description="Helical" evidence="9">
    <location>
        <begin position="61"/>
        <end position="78"/>
    </location>
</feature>
<dbReference type="EMBL" id="JBHUOF010000038">
    <property type="protein sequence ID" value="MFD2801878.1"/>
    <property type="molecule type" value="Genomic_DNA"/>
</dbReference>
<feature type="transmembrane region" description="Helical" evidence="9">
    <location>
        <begin position="141"/>
        <end position="161"/>
    </location>
</feature>
<evidence type="ECO:0000256" key="7">
    <source>
        <dbReference type="ARBA" id="ARBA00023136"/>
    </source>
</evidence>
<dbReference type="InterPro" id="IPR055348">
    <property type="entry name" value="DctQ"/>
</dbReference>
<evidence type="ECO:0000256" key="2">
    <source>
        <dbReference type="ARBA" id="ARBA00022448"/>
    </source>
</evidence>
<keyword evidence="4" id="KW-0997">Cell inner membrane</keyword>
<comment type="subcellular location">
    <subcellularLocation>
        <location evidence="1">Cell inner membrane</location>
        <topology evidence="1">Multi-pass membrane protein</topology>
    </subcellularLocation>
</comment>
<sequence>MTQATTSAGRAEARAARAGLVADRILEALAALSLAAIIVLLFANATLRFAADMPLPWVEEIVTGLMLWLTMFGFVLGLRRHESITVRAFVTRLPMNVQVALKLVTDVVTAAVLLHLAWFALRYVLDFGSDATPYLRLPRGFFTAALPVGAGAAALVVLLRLPSARATILRLREEEQP</sequence>
<evidence type="ECO:0000256" key="3">
    <source>
        <dbReference type="ARBA" id="ARBA00022475"/>
    </source>
</evidence>
<comment type="caution">
    <text evidence="11">The sequence shown here is derived from an EMBL/GenBank/DDBJ whole genome shotgun (WGS) entry which is preliminary data.</text>
</comment>
<evidence type="ECO:0000313" key="12">
    <source>
        <dbReference type="Proteomes" id="UP001597478"/>
    </source>
</evidence>
<protein>
    <submittedName>
        <fullName evidence="11">TRAP transporter small permease</fullName>
    </submittedName>
</protein>
<proteinExistence type="inferred from homology"/>
<evidence type="ECO:0000256" key="6">
    <source>
        <dbReference type="ARBA" id="ARBA00022989"/>
    </source>
</evidence>
<dbReference type="PANTHER" id="PTHR35011:SF2">
    <property type="entry name" value="2,3-DIKETO-L-GULONATE TRAP TRANSPORTER SMALL PERMEASE PROTEIN YIAM"/>
    <property type="match status" value="1"/>
</dbReference>
<dbReference type="Pfam" id="PF04290">
    <property type="entry name" value="DctQ"/>
    <property type="match status" value="1"/>
</dbReference>
<feature type="transmembrane region" description="Helical" evidence="9">
    <location>
        <begin position="99"/>
        <end position="121"/>
    </location>
</feature>
<keyword evidence="12" id="KW-1185">Reference proteome</keyword>
<accession>A0ABW5WH65</accession>
<dbReference type="Proteomes" id="UP001597478">
    <property type="component" value="Unassembled WGS sequence"/>
</dbReference>
<feature type="transmembrane region" description="Helical" evidence="9">
    <location>
        <begin position="25"/>
        <end position="49"/>
    </location>
</feature>
<evidence type="ECO:0000256" key="4">
    <source>
        <dbReference type="ARBA" id="ARBA00022519"/>
    </source>
</evidence>
<keyword evidence="6 9" id="KW-1133">Transmembrane helix</keyword>
<evidence type="ECO:0000259" key="10">
    <source>
        <dbReference type="Pfam" id="PF04290"/>
    </source>
</evidence>
<dbReference type="InterPro" id="IPR007387">
    <property type="entry name" value="TRAP_DctQ"/>
</dbReference>
<evidence type="ECO:0000256" key="9">
    <source>
        <dbReference type="SAM" id="Phobius"/>
    </source>
</evidence>
<dbReference type="RefSeq" id="WP_377384371.1">
    <property type="nucleotide sequence ID" value="NZ_JBHSAN010000002.1"/>
</dbReference>
<name>A0ABW5WH65_9PSEU</name>
<keyword evidence="7 9" id="KW-0472">Membrane</keyword>
<evidence type="ECO:0000256" key="8">
    <source>
        <dbReference type="ARBA" id="ARBA00038436"/>
    </source>
</evidence>
<feature type="domain" description="Tripartite ATP-independent periplasmic transporters DctQ component" evidence="10">
    <location>
        <begin position="37"/>
        <end position="161"/>
    </location>
</feature>
<comment type="similarity">
    <text evidence="8">Belongs to the TRAP transporter small permease family.</text>
</comment>
<keyword evidence="2" id="KW-0813">Transport</keyword>
<gene>
    <name evidence="11" type="ORF">ACFS2C_21045</name>
</gene>
<dbReference type="PANTHER" id="PTHR35011">
    <property type="entry name" value="2,3-DIKETO-L-GULONATE TRAP TRANSPORTER SMALL PERMEASE PROTEIN YIAM"/>
    <property type="match status" value="1"/>
</dbReference>
<evidence type="ECO:0000256" key="5">
    <source>
        <dbReference type="ARBA" id="ARBA00022692"/>
    </source>
</evidence>